<proteinExistence type="predicted"/>
<protein>
    <submittedName>
        <fullName evidence="1">Uncharacterized protein</fullName>
    </submittedName>
</protein>
<dbReference type="Proteomes" id="UP000027138">
    <property type="component" value="Unassembled WGS sequence"/>
</dbReference>
<sequence>MARALGLSDDDGGEIDDLESADLVANPAAAAAIIESLRGVCVLLKRSEVAEMANEN</sequence>
<gene>
    <name evidence="1" type="ORF">JCGZ_10604</name>
</gene>
<accession>A0A067KVI5</accession>
<evidence type="ECO:0000313" key="1">
    <source>
        <dbReference type="EMBL" id="KDP35869.1"/>
    </source>
</evidence>
<name>A0A067KVI5_JATCU</name>
<dbReference type="AlphaFoldDB" id="A0A067KVI5"/>
<reference evidence="1 2" key="1">
    <citation type="journal article" date="2014" name="PLoS ONE">
        <title>Global Analysis of Gene Expression Profiles in Physic Nut (Jatropha curcas L.) Seedlings Exposed to Salt Stress.</title>
        <authorList>
            <person name="Zhang L."/>
            <person name="Zhang C."/>
            <person name="Wu P."/>
            <person name="Chen Y."/>
            <person name="Li M."/>
            <person name="Jiang H."/>
            <person name="Wu G."/>
        </authorList>
    </citation>
    <scope>NUCLEOTIDE SEQUENCE [LARGE SCALE GENOMIC DNA]</scope>
    <source>
        <strain evidence="2">cv. GZQX0401</strain>
        <tissue evidence="1">Young leaves</tissue>
    </source>
</reference>
<organism evidence="1 2">
    <name type="scientific">Jatropha curcas</name>
    <name type="common">Barbados nut</name>
    <dbReference type="NCBI Taxonomy" id="180498"/>
    <lineage>
        <taxon>Eukaryota</taxon>
        <taxon>Viridiplantae</taxon>
        <taxon>Streptophyta</taxon>
        <taxon>Embryophyta</taxon>
        <taxon>Tracheophyta</taxon>
        <taxon>Spermatophyta</taxon>
        <taxon>Magnoliopsida</taxon>
        <taxon>eudicotyledons</taxon>
        <taxon>Gunneridae</taxon>
        <taxon>Pentapetalae</taxon>
        <taxon>rosids</taxon>
        <taxon>fabids</taxon>
        <taxon>Malpighiales</taxon>
        <taxon>Euphorbiaceae</taxon>
        <taxon>Crotonoideae</taxon>
        <taxon>Jatropheae</taxon>
        <taxon>Jatropha</taxon>
    </lineage>
</organism>
<dbReference type="EMBL" id="KK914465">
    <property type="protein sequence ID" value="KDP35869.1"/>
    <property type="molecule type" value="Genomic_DNA"/>
</dbReference>
<keyword evidence="2" id="KW-1185">Reference proteome</keyword>
<evidence type="ECO:0000313" key="2">
    <source>
        <dbReference type="Proteomes" id="UP000027138"/>
    </source>
</evidence>